<reference evidence="2" key="1">
    <citation type="journal article" date="2018" name="Virology">
        <title>A giant virus infecting green algae encodes key fermentation genes.</title>
        <authorList>
            <person name="Schvarcz C.R."/>
            <person name="Steward G.F."/>
        </authorList>
    </citation>
    <scope>NUCLEOTIDE SEQUENCE [LARGE SCALE GENOMIC DNA]</scope>
</reference>
<proteinExistence type="predicted"/>
<dbReference type="EMBL" id="KY322437">
    <property type="protein sequence ID" value="AUF82422.1"/>
    <property type="molecule type" value="Genomic_DNA"/>
</dbReference>
<dbReference type="Proteomes" id="UP000244773">
    <property type="component" value="Segment"/>
</dbReference>
<accession>A0A2P0VNE7</accession>
<evidence type="ECO:0000313" key="3">
    <source>
        <dbReference type="Proteomes" id="UP000244773"/>
    </source>
</evidence>
<sequence>MRPPKLRKVRNLGFFNNVKHLKDVSLLSVKNPPLITFGGVCWFHKPDTREDATLEEQEMNLNRIQMRISISEERAEQFLKLEERAIENMQRKIMTKRLEKKTIENKWNSVVKHSYDCWQNKLYFISINDEKLPTNIKNMAEEGIQPYKVKIRMYPKLLYKAHESNRCGLSWTYEVLKVWKVEHMNTEMNKN</sequence>
<evidence type="ECO:0000313" key="2">
    <source>
        <dbReference type="EMBL" id="AUF82422.1"/>
    </source>
</evidence>
<gene>
    <name evidence="2" type="ORF">TetV_330</name>
</gene>
<name>A0A2P0VNE7_9VIRU</name>
<keyword evidence="1" id="KW-0175">Coiled coil</keyword>
<protein>
    <submittedName>
        <fullName evidence="2">Uncharacterized protein</fullName>
    </submittedName>
</protein>
<organism evidence="2">
    <name type="scientific">Tetraselmis virus 1</name>
    <dbReference type="NCBI Taxonomy" id="2060617"/>
    <lineage>
        <taxon>Viruses</taxon>
        <taxon>Varidnaviria</taxon>
        <taxon>Bamfordvirae</taxon>
        <taxon>Nucleocytoviricota</taxon>
        <taxon>Megaviricetes</taxon>
        <taxon>Imitervirales</taxon>
        <taxon>Allomimiviridae</taxon>
        <taxon>Oceanusvirus</taxon>
        <taxon>Oceanusvirus kaneohense</taxon>
    </lineage>
</organism>
<keyword evidence="3" id="KW-1185">Reference proteome</keyword>
<feature type="coiled-coil region" evidence="1">
    <location>
        <begin position="54"/>
        <end position="106"/>
    </location>
</feature>
<evidence type="ECO:0000256" key="1">
    <source>
        <dbReference type="SAM" id="Coils"/>
    </source>
</evidence>